<evidence type="ECO:0000313" key="2">
    <source>
        <dbReference type="EMBL" id="SDX91929.1"/>
    </source>
</evidence>
<protein>
    <submittedName>
        <fullName evidence="1">Uncharacterized protein</fullName>
    </submittedName>
</protein>
<dbReference type="EMBL" id="FNOB01000044">
    <property type="protein sequence ID" value="SDX91929.1"/>
    <property type="molecule type" value="Genomic_DNA"/>
</dbReference>
<comment type="caution">
    <text evidence="1">The sequence shown here is derived from an EMBL/GenBank/DDBJ whole genome shotgun (WGS) entry which is preliminary data.</text>
</comment>
<keyword evidence="3" id="KW-1185">Reference proteome</keyword>
<gene>
    <name evidence="1" type="ORF">GCM10008024_40570</name>
    <name evidence="2" type="ORF">SAMN05444006_1441</name>
</gene>
<reference evidence="2 3" key="2">
    <citation type="submission" date="2016-10" db="EMBL/GenBank/DDBJ databases">
        <authorList>
            <person name="Varghese N."/>
            <person name="Submissions S."/>
        </authorList>
    </citation>
    <scope>NUCLEOTIDE SEQUENCE [LARGE SCALE GENOMIC DNA]</scope>
    <source>
        <strain evidence="2 3">DSM 24802</strain>
    </source>
</reference>
<evidence type="ECO:0000313" key="4">
    <source>
        <dbReference type="Proteomes" id="UP000634647"/>
    </source>
</evidence>
<dbReference type="RefSeq" id="WP_176992674.1">
    <property type="nucleotide sequence ID" value="NZ_BNAB01000041.1"/>
</dbReference>
<sequence length="169" mass="19328">MYPTQFLEEWLNARTLDAEDLADLAPSLQSEKIVYRITRYLDDRSTHALEGAPERPSYRDVESDLARLGRHLDAQVGEEEPKPSMTLREVTAQMRHDSDVSGEHARALSKWLEEMVPIVDEDNEQENKRLVNLRERISISHDRDAAVATLEKRLPVFVSYSPSLGQDLA</sequence>
<dbReference type="Proteomes" id="UP000634647">
    <property type="component" value="Unassembled WGS sequence"/>
</dbReference>
<organism evidence="1 4">
    <name type="scientific">Allgaiera indica</name>
    <dbReference type="NCBI Taxonomy" id="765699"/>
    <lineage>
        <taxon>Bacteria</taxon>
        <taxon>Pseudomonadati</taxon>
        <taxon>Pseudomonadota</taxon>
        <taxon>Alphaproteobacteria</taxon>
        <taxon>Rhodobacterales</taxon>
        <taxon>Paracoccaceae</taxon>
        <taxon>Allgaiera</taxon>
    </lineage>
</organism>
<dbReference type="AlphaFoldDB" id="A0AAN4UYC7"/>
<evidence type="ECO:0000313" key="1">
    <source>
        <dbReference type="EMBL" id="GHE06381.1"/>
    </source>
</evidence>
<reference evidence="1" key="1">
    <citation type="journal article" date="2014" name="Int. J. Syst. Evol. Microbiol.">
        <title>Complete genome sequence of Corynebacterium casei LMG S-19264T (=DSM 44701T), isolated from a smear-ripened cheese.</title>
        <authorList>
            <consortium name="US DOE Joint Genome Institute (JGI-PGF)"/>
            <person name="Walter F."/>
            <person name="Albersmeier A."/>
            <person name="Kalinowski J."/>
            <person name="Ruckert C."/>
        </authorList>
    </citation>
    <scope>NUCLEOTIDE SEQUENCE</scope>
    <source>
        <strain evidence="1">CGMCC 1.10859</strain>
    </source>
</reference>
<evidence type="ECO:0000313" key="3">
    <source>
        <dbReference type="Proteomes" id="UP000199541"/>
    </source>
</evidence>
<accession>A0AAN4UYC7</accession>
<dbReference type="Proteomes" id="UP000199541">
    <property type="component" value="Unassembled WGS sequence"/>
</dbReference>
<proteinExistence type="predicted"/>
<dbReference type="EMBL" id="BNAB01000041">
    <property type="protein sequence ID" value="GHE06381.1"/>
    <property type="molecule type" value="Genomic_DNA"/>
</dbReference>
<reference evidence="1" key="3">
    <citation type="submission" date="2023-06" db="EMBL/GenBank/DDBJ databases">
        <authorList>
            <person name="Sun Q."/>
            <person name="Zhou Y."/>
        </authorList>
    </citation>
    <scope>NUCLEOTIDE SEQUENCE</scope>
    <source>
        <strain evidence="1">CGMCC 1.10859</strain>
    </source>
</reference>
<name>A0AAN4UYC7_9RHOB</name>